<evidence type="ECO:0000256" key="3">
    <source>
        <dbReference type="ARBA" id="ARBA00022679"/>
    </source>
</evidence>
<evidence type="ECO:0000313" key="12">
    <source>
        <dbReference type="EMBL" id="RXM28535.1"/>
    </source>
</evidence>
<dbReference type="GO" id="GO:0005524">
    <property type="term" value="F:ATP binding"/>
    <property type="evidence" value="ECO:0007669"/>
    <property type="project" value="UniProtKB-UniRule"/>
</dbReference>
<accession>A0A444U053</accession>
<feature type="region of interest" description="Disordered" evidence="10">
    <location>
        <begin position="1"/>
        <end position="91"/>
    </location>
</feature>
<feature type="compositionally biased region" description="Basic and acidic residues" evidence="10">
    <location>
        <begin position="40"/>
        <end position="54"/>
    </location>
</feature>
<evidence type="ECO:0000256" key="8">
    <source>
        <dbReference type="ARBA" id="ARBA00048679"/>
    </source>
</evidence>
<dbReference type="InterPro" id="IPR024604">
    <property type="entry name" value="GSG2_C"/>
</dbReference>
<evidence type="ECO:0000256" key="2">
    <source>
        <dbReference type="ARBA" id="ARBA00022527"/>
    </source>
</evidence>
<dbReference type="GO" id="GO:0072354">
    <property type="term" value="F:histone H3T3 kinase activity"/>
    <property type="evidence" value="ECO:0007669"/>
    <property type="project" value="TreeGrafter"/>
</dbReference>
<dbReference type="EMBL" id="SCEB01215629">
    <property type="protein sequence ID" value="RXM28535.1"/>
    <property type="molecule type" value="Genomic_DNA"/>
</dbReference>
<dbReference type="Pfam" id="PF12330">
    <property type="entry name" value="Haspin_kinase"/>
    <property type="match status" value="2"/>
</dbReference>
<protein>
    <recommendedName>
        <fullName evidence="1">non-specific serine/threonine protein kinase</fullName>
        <ecNumber evidence="1">2.7.11.1</ecNumber>
    </recommendedName>
</protein>
<dbReference type="Gene3D" id="1.10.510.10">
    <property type="entry name" value="Transferase(Phosphotransferase) domain 1"/>
    <property type="match status" value="1"/>
</dbReference>
<keyword evidence="4 9" id="KW-0547">Nucleotide-binding</keyword>
<sequence length="445" mass="50622">MSEQRKQTTARPKRNAKKRALTSLKDSEEEEEDSIFSVGKENKSDATARKDTVSRKGKRHAATLRPKRNAKRAVLKQNTNENGSVDEKEEAIEGMEDVTACKENNGCVVKTRRKNTSSQSKQSTSSARLQRSAKQRALSSVKLTSTSESIDAEIAGETEEFITSYGKGNADDSRDRWARVSRSAASSFVRPVALGKFVTDRRKALDENMRVRKTRPVKGRSNTLNLSDISDAEKLYQECKQDGPLSFEECIPPHKMQSCKKIGEGAFGEVFCTTNNNNEFVALKIIPIEGEQTVNGEMQKKFDEILHEVIISNLHCAKGSYPKPLLKAWDKFDKQRNSENDRPDGLTVSCDISTDEGLFMGQGDYQFEIYRKMREENHNSWSEYNPHTNVLWLHYLTDKLLKMSYKTNPRSHALKETKKNIEQFYRELLQYESATQVLQSCSLFQ</sequence>
<dbReference type="Gene3D" id="3.30.200.20">
    <property type="entry name" value="Phosphorylase Kinase, domain 1"/>
    <property type="match status" value="1"/>
</dbReference>
<evidence type="ECO:0000256" key="7">
    <source>
        <dbReference type="ARBA" id="ARBA00047899"/>
    </source>
</evidence>
<evidence type="ECO:0000256" key="1">
    <source>
        <dbReference type="ARBA" id="ARBA00012513"/>
    </source>
</evidence>
<dbReference type="AlphaFoldDB" id="A0A444U053"/>
<keyword evidence="2" id="KW-0723">Serine/threonine-protein kinase</keyword>
<gene>
    <name evidence="12" type="ORF">EOD39_9677</name>
</gene>
<keyword evidence="3" id="KW-0808">Transferase</keyword>
<dbReference type="SUPFAM" id="SSF56112">
    <property type="entry name" value="Protein kinase-like (PK-like)"/>
    <property type="match status" value="1"/>
</dbReference>
<evidence type="ECO:0000313" key="13">
    <source>
        <dbReference type="Proteomes" id="UP000289886"/>
    </source>
</evidence>
<dbReference type="PANTHER" id="PTHR24419">
    <property type="entry name" value="INTERLEUKIN-1 RECEPTOR-ASSOCIATED KINASE"/>
    <property type="match status" value="1"/>
</dbReference>
<reference evidence="12 13" key="1">
    <citation type="submission" date="2019-01" db="EMBL/GenBank/DDBJ databases">
        <title>Draft Genome and Complete Hox-Cluster Characterization of the Sterlet Sturgeon (Acipenser ruthenus).</title>
        <authorList>
            <person name="Wei Q."/>
        </authorList>
    </citation>
    <scope>NUCLEOTIDE SEQUENCE [LARGE SCALE GENOMIC DNA]</scope>
    <source>
        <strain evidence="12">WHYD16114868_AA</strain>
        <tissue evidence="12">Blood</tissue>
    </source>
</reference>
<comment type="catalytic activity">
    <reaction evidence="8">
        <text>L-seryl-[protein] + ATP = O-phospho-L-seryl-[protein] + ADP + H(+)</text>
        <dbReference type="Rhea" id="RHEA:17989"/>
        <dbReference type="Rhea" id="RHEA-COMP:9863"/>
        <dbReference type="Rhea" id="RHEA-COMP:11604"/>
        <dbReference type="ChEBI" id="CHEBI:15378"/>
        <dbReference type="ChEBI" id="CHEBI:29999"/>
        <dbReference type="ChEBI" id="CHEBI:30616"/>
        <dbReference type="ChEBI" id="CHEBI:83421"/>
        <dbReference type="ChEBI" id="CHEBI:456216"/>
        <dbReference type="EC" id="2.7.11.1"/>
    </reaction>
</comment>
<dbReference type="InterPro" id="IPR017441">
    <property type="entry name" value="Protein_kinase_ATP_BS"/>
</dbReference>
<keyword evidence="13" id="KW-1185">Reference proteome</keyword>
<feature type="compositionally biased region" description="Basic residues" evidence="10">
    <location>
        <begin position="55"/>
        <end position="74"/>
    </location>
</feature>
<keyword evidence="6 9" id="KW-0067">ATP-binding</keyword>
<dbReference type="InterPro" id="IPR011009">
    <property type="entry name" value="Kinase-like_dom_sf"/>
</dbReference>
<evidence type="ECO:0000259" key="11">
    <source>
        <dbReference type="SMART" id="SM01331"/>
    </source>
</evidence>
<dbReference type="PROSITE" id="PS00107">
    <property type="entry name" value="PROTEIN_KINASE_ATP"/>
    <property type="match status" value="1"/>
</dbReference>
<evidence type="ECO:0000256" key="9">
    <source>
        <dbReference type="PROSITE-ProRule" id="PRU10141"/>
    </source>
</evidence>
<dbReference type="GO" id="GO:0035556">
    <property type="term" value="P:intracellular signal transduction"/>
    <property type="evidence" value="ECO:0007669"/>
    <property type="project" value="TreeGrafter"/>
</dbReference>
<dbReference type="GO" id="GO:0005737">
    <property type="term" value="C:cytoplasm"/>
    <property type="evidence" value="ECO:0007669"/>
    <property type="project" value="TreeGrafter"/>
</dbReference>
<dbReference type="EC" id="2.7.11.1" evidence="1"/>
<dbReference type="PANTHER" id="PTHR24419:SF18">
    <property type="entry name" value="SERINE_THREONINE-PROTEIN KINASE HASPIN"/>
    <property type="match status" value="1"/>
</dbReference>
<feature type="binding site" evidence="9">
    <location>
        <position position="284"/>
    </location>
    <ligand>
        <name>ATP</name>
        <dbReference type="ChEBI" id="CHEBI:30616"/>
    </ligand>
</feature>
<feature type="domain" description="Serine/threonine-protein kinase haspin C-terminal" evidence="11">
    <location>
        <begin position="356"/>
        <end position="444"/>
    </location>
</feature>
<evidence type="ECO:0000256" key="5">
    <source>
        <dbReference type="ARBA" id="ARBA00022777"/>
    </source>
</evidence>
<evidence type="ECO:0000256" key="6">
    <source>
        <dbReference type="ARBA" id="ARBA00022840"/>
    </source>
</evidence>
<organism evidence="12 13">
    <name type="scientific">Acipenser ruthenus</name>
    <name type="common">Sterlet sturgeon</name>
    <dbReference type="NCBI Taxonomy" id="7906"/>
    <lineage>
        <taxon>Eukaryota</taxon>
        <taxon>Metazoa</taxon>
        <taxon>Chordata</taxon>
        <taxon>Craniata</taxon>
        <taxon>Vertebrata</taxon>
        <taxon>Euteleostomi</taxon>
        <taxon>Actinopterygii</taxon>
        <taxon>Chondrostei</taxon>
        <taxon>Acipenseriformes</taxon>
        <taxon>Acipenseridae</taxon>
        <taxon>Acipenser</taxon>
    </lineage>
</organism>
<comment type="caution">
    <text evidence="12">The sequence shown here is derived from an EMBL/GenBank/DDBJ whole genome shotgun (WGS) entry which is preliminary data.</text>
</comment>
<dbReference type="GO" id="GO:0005634">
    <property type="term" value="C:nucleus"/>
    <property type="evidence" value="ECO:0007669"/>
    <property type="project" value="TreeGrafter"/>
</dbReference>
<proteinExistence type="predicted"/>
<evidence type="ECO:0000256" key="4">
    <source>
        <dbReference type="ARBA" id="ARBA00022741"/>
    </source>
</evidence>
<feature type="compositionally biased region" description="Basic residues" evidence="10">
    <location>
        <begin position="11"/>
        <end position="20"/>
    </location>
</feature>
<dbReference type="Proteomes" id="UP000289886">
    <property type="component" value="Unassembled WGS sequence"/>
</dbReference>
<dbReference type="GO" id="GO:0000278">
    <property type="term" value="P:mitotic cell cycle"/>
    <property type="evidence" value="ECO:0007669"/>
    <property type="project" value="TreeGrafter"/>
</dbReference>
<feature type="region of interest" description="Disordered" evidence="10">
    <location>
        <begin position="111"/>
        <end position="145"/>
    </location>
</feature>
<keyword evidence="5 12" id="KW-0418">Kinase</keyword>
<comment type="catalytic activity">
    <reaction evidence="7">
        <text>L-threonyl-[protein] + ATP = O-phospho-L-threonyl-[protein] + ADP + H(+)</text>
        <dbReference type="Rhea" id="RHEA:46608"/>
        <dbReference type="Rhea" id="RHEA-COMP:11060"/>
        <dbReference type="Rhea" id="RHEA-COMP:11605"/>
        <dbReference type="ChEBI" id="CHEBI:15378"/>
        <dbReference type="ChEBI" id="CHEBI:30013"/>
        <dbReference type="ChEBI" id="CHEBI:30616"/>
        <dbReference type="ChEBI" id="CHEBI:61977"/>
        <dbReference type="ChEBI" id="CHEBI:456216"/>
        <dbReference type="EC" id="2.7.11.1"/>
    </reaction>
</comment>
<feature type="compositionally biased region" description="Low complexity" evidence="10">
    <location>
        <begin position="116"/>
        <end position="126"/>
    </location>
</feature>
<name>A0A444U053_ACIRT</name>
<evidence type="ECO:0000256" key="10">
    <source>
        <dbReference type="SAM" id="MobiDB-lite"/>
    </source>
</evidence>
<dbReference type="SMART" id="SM01331">
    <property type="entry name" value="DUF3635"/>
    <property type="match status" value="1"/>
</dbReference>